<organism evidence="1 2">
    <name type="scientific">Paenibacillus ferrarius</name>
    <dbReference type="NCBI Taxonomy" id="1469647"/>
    <lineage>
        <taxon>Bacteria</taxon>
        <taxon>Bacillati</taxon>
        <taxon>Bacillota</taxon>
        <taxon>Bacilli</taxon>
        <taxon>Bacillales</taxon>
        <taxon>Paenibacillaceae</taxon>
        <taxon>Paenibacillus</taxon>
    </lineage>
</organism>
<dbReference type="RefSeq" id="WP_079414186.1">
    <property type="nucleotide sequence ID" value="NZ_MBTG01000015.1"/>
</dbReference>
<sequence>MDKTLYLDYLRQYLNSYVKRMFDMELSIDNLDKLFVYTGNERHQYPLYFIWMLPEYTEWYLDNDKKFYILLGENFAKHMQDLFAYNSFILLDLLSIVEVPERIRSEELLYQAKLSLGSKVIHILEGSQKFLWSFIYKLEAAKKEIGASLASS</sequence>
<protein>
    <submittedName>
        <fullName evidence="1">Uncharacterized protein</fullName>
    </submittedName>
</protein>
<accession>A0A1V4HJS1</accession>
<dbReference type="AlphaFoldDB" id="A0A1V4HJS1"/>
<dbReference type="OrthoDB" id="2605213at2"/>
<evidence type="ECO:0000313" key="1">
    <source>
        <dbReference type="EMBL" id="OPH56726.1"/>
    </source>
</evidence>
<dbReference type="EMBL" id="MBTG01000015">
    <property type="protein sequence ID" value="OPH56726.1"/>
    <property type="molecule type" value="Genomic_DNA"/>
</dbReference>
<evidence type="ECO:0000313" key="2">
    <source>
        <dbReference type="Proteomes" id="UP000190626"/>
    </source>
</evidence>
<name>A0A1V4HJS1_9BACL</name>
<comment type="caution">
    <text evidence="1">The sequence shown here is derived from an EMBL/GenBank/DDBJ whole genome shotgun (WGS) entry which is preliminary data.</text>
</comment>
<dbReference type="Proteomes" id="UP000190626">
    <property type="component" value="Unassembled WGS sequence"/>
</dbReference>
<reference evidence="2" key="1">
    <citation type="submission" date="2016-07" db="EMBL/GenBank/DDBJ databases">
        <authorList>
            <person name="Florea S."/>
            <person name="Webb J.S."/>
            <person name="Jaromczyk J."/>
            <person name="Schardl C.L."/>
        </authorList>
    </citation>
    <scope>NUCLEOTIDE SEQUENCE [LARGE SCALE GENOMIC DNA]</scope>
    <source>
        <strain evidence="2">CY1</strain>
    </source>
</reference>
<dbReference type="STRING" id="1469647.BC351_27715"/>
<proteinExistence type="predicted"/>
<keyword evidence="2" id="KW-1185">Reference proteome</keyword>
<gene>
    <name evidence="1" type="ORF">BC351_27715</name>
</gene>